<dbReference type="EMBL" id="QXED01000018">
    <property type="protein sequence ID" value="RIV17484.1"/>
    <property type="molecule type" value="Genomic_DNA"/>
</dbReference>
<keyword evidence="2" id="KW-1185">Reference proteome</keyword>
<organism evidence="1 2">
    <name type="scientific">Fibrisoma montanum</name>
    <dbReference type="NCBI Taxonomy" id="2305895"/>
    <lineage>
        <taxon>Bacteria</taxon>
        <taxon>Pseudomonadati</taxon>
        <taxon>Bacteroidota</taxon>
        <taxon>Cytophagia</taxon>
        <taxon>Cytophagales</taxon>
        <taxon>Spirosomataceae</taxon>
        <taxon>Fibrisoma</taxon>
    </lineage>
</organism>
<comment type="caution">
    <text evidence="1">The sequence shown here is derived from an EMBL/GenBank/DDBJ whole genome shotgun (WGS) entry which is preliminary data.</text>
</comment>
<name>A0A418LW48_9BACT</name>
<dbReference type="OrthoDB" id="958206at2"/>
<evidence type="ECO:0000313" key="1">
    <source>
        <dbReference type="EMBL" id="RIV17484.1"/>
    </source>
</evidence>
<reference evidence="1 2" key="1">
    <citation type="submission" date="2018-08" db="EMBL/GenBank/DDBJ databases">
        <title>Fibrisoma montanum sp. nov., isolated from Danxia mountain soil.</title>
        <authorList>
            <person name="Huang Y."/>
        </authorList>
    </citation>
    <scope>NUCLEOTIDE SEQUENCE [LARGE SCALE GENOMIC DNA]</scope>
    <source>
        <strain evidence="1 2">HYT19</strain>
    </source>
</reference>
<dbReference type="RefSeq" id="WP_119671840.1">
    <property type="nucleotide sequence ID" value="NZ_QXED01000018.1"/>
</dbReference>
<accession>A0A418LW48</accession>
<evidence type="ECO:0000313" key="2">
    <source>
        <dbReference type="Proteomes" id="UP000283523"/>
    </source>
</evidence>
<sequence>MLTAVSPVKRKLIDIVRTYQGLLKRVDGYLKQDLEHPEIAAYLGLSLTNYYTKRRGERRFSYQDVRLLLERFGTQEEMTQYREFIEVRDNIYNCLQDSHVPLVQYRRLLNLQHYRDLARRRDHPDTWRIEDLELVGQFMESIAYCID</sequence>
<protein>
    <submittedName>
        <fullName evidence="1">Uncharacterized protein</fullName>
    </submittedName>
</protein>
<proteinExistence type="predicted"/>
<dbReference type="Proteomes" id="UP000283523">
    <property type="component" value="Unassembled WGS sequence"/>
</dbReference>
<gene>
    <name evidence="1" type="ORF">DYU11_32050</name>
</gene>
<dbReference type="AlphaFoldDB" id="A0A418LW48"/>